<dbReference type="PROSITE" id="PS00108">
    <property type="entry name" value="PROTEIN_KINASE_ST"/>
    <property type="match status" value="1"/>
</dbReference>
<dbReference type="AlphaFoldDB" id="A0A9D5HJB5"/>
<evidence type="ECO:0000313" key="17">
    <source>
        <dbReference type="EMBL" id="KAJ0978619.1"/>
    </source>
</evidence>
<evidence type="ECO:0000256" key="1">
    <source>
        <dbReference type="ARBA" id="ARBA00001936"/>
    </source>
</evidence>
<dbReference type="EMBL" id="JAGGNH010000003">
    <property type="protein sequence ID" value="KAJ0978619.1"/>
    <property type="molecule type" value="Genomic_DNA"/>
</dbReference>
<evidence type="ECO:0000259" key="15">
    <source>
        <dbReference type="PROSITE" id="PS50011"/>
    </source>
</evidence>
<evidence type="ECO:0000313" key="18">
    <source>
        <dbReference type="Proteomes" id="UP001085076"/>
    </source>
</evidence>
<protein>
    <recommendedName>
        <fullName evidence="3">non-specific serine/threonine protein kinase</fullName>
        <ecNumber evidence="3">2.7.11.1</ecNumber>
    </recommendedName>
</protein>
<dbReference type="CDD" id="cd12195">
    <property type="entry name" value="CIPK_C"/>
    <property type="match status" value="1"/>
</dbReference>
<accession>A0A9D5HJB5</accession>
<dbReference type="InterPro" id="IPR011009">
    <property type="entry name" value="Kinase-like_dom_sf"/>
</dbReference>
<dbReference type="FunFam" id="1.10.510.10:FF:000279">
    <property type="entry name" value="Non-specific serine/threonine protein kinase"/>
    <property type="match status" value="1"/>
</dbReference>
<evidence type="ECO:0000256" key="14">
    <source>
        <dbReference type="RuleBase" id="RU000304"/>
    </source>
</evidence>
<comment type="similarity">
    <text evidence="2">Belongs to the protein kinase superfamily. CAMK Ser/Thr protein kinase family. SNF1 subfamily.</text>
</comment>
<dbReference type="Gene3D" id="3.30.310.80">
    <property type="entry name" value="Kinase associated domain 1, KA1"/>
    <property type="match status" value="1"/>
</dbReference>
<comment type="catalytic activity">
    <reaction evidence="11">
        <text>L-seryl-[protein] + ATP = O-phospho-L-seryl-[protein] + ADP + H(+)</text>
        <dbReference type="Rhea" id="RHEA:17989"/>
        <dbReference type="Rhea" id="RHEA-COMP:9863"/>
        <dbReference type="Rhea" id="RHEA-COMP:11604"/>
        <dbReference type="ChEBI" id="CHEBI:15378"/>
        <dbReference type="ChEBI" id="CHEBI:29999"/>
        <dbReference type="ChEBI" id="CHEBI:30616"/>
        <dbReference type="ChEBI" id="CHEBI:83421"/>
        <dbReference type="ChEBI" id="CHEBI:456216"/>
        <dbReference type="EC" id="2.7.11.1"/>
    </reaction>
</comment>
<reference evidence="17" key="2">
    <citation type="journal article" date="2022" name="Hortic Res">
        <title>The genome of Dioscorea zingiberensis sheds light on the biosynthesis, origin and evolution of the medicinally important diosgenin saponins.</title>
        <authorList>
            <person name="Li Y."/>
            <person name="Tan C."/>
            <person name="Li Z."/>
            <person name="Guo J."/>
            <person name="Li S."/>
            <person name="Chen X."/>
            <person name="Wang C."/>
            <person name="Dai X."/>
            <person name="Yang H."/>
            <person name="Song W."/>
            <person name="Hou L."/>
            <person name="Xu J."/>
            <person name="Tong Z."/>
            <person name="Xu A."/>
            <person name="Yuan X."/>
            <person name="Wang W."/>
            <person name="Yang Q."/>
            <person name="Chen L."/>
            <person name="Sun Z."/>
            <person name="Wang K."/>
            <person name="Pan B."/>
            <person name="Chen J."/>
            <person name="Bao Y."/>
            <person name="Liu F."/>
            <person name="Qi X."/>
            <person name="Gang D.R."/>
            <person name="Wen J."/>
            <person name="Li J."/>
        </authorList>
    </citation>
    <scope>NUCLEOTIDE SEQUENCE</scope>
    <source>
        <strain evidence="17">Dzin_1.0</strain>
    </source>
</reference>
<dbReference type="GO" id="GO:0007165">
    <property type="term" value="P:signal transduction"/>
    <property type="evidence" value="ECO:0007669"/>
    <property type="project" value="InterPro"/>
</dbReference>
<reference evidence="17" key="1">
    <citation type="submission" date="2021-03" db="EMBL/GenBank/DDBJ databases">
        <authorList>
            <person name="Li Z."/>
            <person name="Yang C."/>
        </authorList>
    </citation>
    <scope>NUCLEOTIDE SEQUENCE</scope>
    <source>
        <strain evidence="17">Dzin_1.0</strain>
        <tissue evidence="17">Leaf</tissue>
    </source>
</reference>
<comment type="caution">
    <text evidence="17">The sequence shown here is derived from an EMBL/GenBank/DDBJ whole genome shotgun (WGS) entry which is preliminary data.</text>
</comment>
<proteinExistence type="inferred from homology"/>
<dbReference type="GO" id="GO:0005524">
    <property type="term" value="F:ATP binding"/>
    <property type="evidence" value="ECO:0007669"/>
    <property type="project" value="UniProtKB-UniRule"/>
</dbReference>
<evidence type="ECO:0000256" key="9">
    <source>
        <dbReference type="ARBA" id="ARBA00023211"/>
    </source>
</evidence>
<dbReference type="InterPro" id="IPR018451">
    <property type="entry name" value="NAF/FISL_domain"/>
</dbReference>
<dbReference type="InterPro" id="IPR000719">
    <property type="entry name" value="Prot_kinase_dom"/>
</dbReference>
<dbReference type="SMART" id="SM00220">
    <property type="entry name" value="S_TKc"/>
    <property type="match status" value="1"/>
</dbReference>
<dbReference type="PROSITE" id="PS00107">
    <property type="entry name" value="PROTEIN_KINASE_ATP"/>
    <property type="match status" value="1"/>
</dbReference>
<comment type="function">
    <text evidence="12">CIPK serine-threonine protein kinases interact with CBL proteins. Binding of a CBL protein to the regulatory NAF domain of CIPK protein lead to the activation of the kinase in a calcium-dependent manner.</text>
</comment>
<feature type="binding site" evidence="13">
    <location>
        <position position="52"/>
    </location>
    <ligand>
        <name>ATP</name>
        <dbReference type="ChEBI" id="CHEBI:30616"/>
    </ligand>
</feature>
<comment type="cofactor">
    <cofactor evidence="1">
        <name>Mn(2+)</name>
        <dbReference type="ChEBI" id="CHEBI:29035"/>
    </cofactor>
</comment>
<keyword evidence="5" id="KW-0808">Transferase</keyword>
<dbReference type="Proteomes" id="UP001085076">
    <property type="component" value="Miscellaneous, Linkage group lg03"/>
</dbReference>
<evidence type="ECO:0000259" key="16">
    <source>
        <dbReference type="PROSITE" id="PS50816"/>
    </source>
</evidence>
<dbReference type="InterPro" id="IPR017441">
    <property type="entry name" value="Protein_kinase_ATP_BS"/>
</dbReference>
<evidence type="ECO:0000256" key="12">
    <source>
        <dbReference type="ARBA" id="ARBA00058225"/>
    </source>
</evidence>
<evidence type="ECO:0000256" key="6">
    <source>
        <dbReference type="ARBA" id="ARBA00022741"/>
    </source>
</evidence>
<dbReference type="PROSITE" id="PS50011">
    <property type="entry name" value="PROTEIN_KINASE_DOM"/>
    <property type="match status" value="1"/>
</dbReference>
<evidence type="ECO:0000256" key="4">
    <source>
        <dbReference type="ARBA" id="ARBA00022527"/>
    </source>
</evidence>
<name>A0A9D5HJB5_9LILI</name>
<evidence type="ECO:0000256" key="13">
    <source>
        <dbReference type="PROSITE-ProRule" id="PRU10141"/>
    </source>
</evidence>
<keyword evidence="9" id="KW-0464">Manganese</keyword>
<comment type="catalytic activity">
    <reaction evidence="10">
        <text>L-threonyl-[protein] + ATP = O-phospho-L-threonyl-[protein] + ADP + H(+)</text>
        <dbReference type="Rhea" id="RHEA:46608"/>
        <dbReference type="Rhea" id="RHEA-COMP:11060"/>
        <dbReference type="Rhea" id="RHEA-COMP:11605"/>
        <dbReference type="ChEBI" id="CHEBI:15378"/>
        <dbReference type="ChEBI" id="CHEBI:30013"/>
        <dbReference type="ChEBI" id="CHEBI:30616"/>
        <dbReference type="ChEBI" id="CHEBI:61977"/>
        <dbReference type="ChEBI" id="CHEBI:456216"/>
        <dbReference type="EC" id="2.7.11.1"/>
    </reaction>
</comment>
<feature type="domain" description="NAF" evidence="16">
    <location>
        <begin position="306"/>
        <end position="330"/>
    </location>
</feature>
<sequence>MARKRVEDEKDPRSHRGARLGKYEIGRTLGEGSFGKVKLARRVDTLQPFAVKILDHHILSLKMADQIMREIESLKLLRHPNIVRLHEVLASKTKIYMVLEYVNGGELSRKIELKGKLSENEGRKLFHQLIDAVSYCHDRGVFHRDLKGENILVDAKGNIKLSDFSLSALDEHVENDGLLHTTCGSPCYVAPEVLANRGYDGAISDIWSCGVILYFILTGKLPFEDRNLVVLYQKIFKADTEIPKWLSPGAQNIIRKILDPNPTTRIKLAMIKEDEWFKQDYVPVIPTDDEEDLSISDSSEGDESGITPTYINAFQLIGMTSCFDLSGLFEEQDVSERKIGFISNFSANNLFGKIEDMVKEMGFQIQKSPGKLKVMQQIKGSTSPRSLGSLSVTAEVFELTPSLYIVELRKSCGDPSLYRQLYTKLKEVLGVCESQLVKTQSLLTSQINGLKGELHVAAD</sequence>
<evidence type="ECO:0000256" key="2">
    <source>
        <dbReference type="ARBA" id="ARBA00006234"/>
    </source>
</evidence>
<dbReference type="EC" id="2.7.11.1" evidence="3"/>
<keyword evidence="6 13" id="KW-0547">Nucleotide-binding</keyword>
<keyword evidence="8 13" id="KW-0067">ATP-binding</keyword>
<evidence type="ECO:0000256" key="8">
    <source>
        <dbReference type="ARBA" id="ARBA00022840"/>
    </source>
</evidence>
<dbReference type="OrthoDB" id="193931at2759"/>
<evidence type="ECO:0000256" key="11">
    <source>
        <dbReference type="ARBA" id="ARBA00048679"/>
    </source>
</evidence>
<keyword evidence="7" id="KW-0418">Kinase</keyword>
<evidence type="ECO:0000256" key="5">
    <source>
        <dbReference type="ARBA" id="ARBA00022679"/>
    </source>
</evidence>
<keyword evidence="18" id="KW-1185">Reference proteome</keyword>
<dbReference type="FunFam" id="3.30.310.80:FF:000015">
    <property type="entry name" value="Non-specific serine/threonine protein kinase"/>
    <property type="match status" value="1"/>
</dbReference>
<dbReference type="Gene3D" id="1.10.510.10">
    <property type="entry name" value="Transferase(Phosphotransferase) domain 1"/>
    <property type="match status" value="1"/>
</dbReference>
<dbReference type="Pfam" id="PF03822">
    <property type="entry name" value="NAF"/>
    <property type="match status" value="1"/>
</dbReference>
<evidence type="ECO:0000256" key="7">
    <source>
        <dbReference type="ARBA" id="ARBA00022777"/>
    </source>
</evidence>
<evidence type="ECO:0000256" key="3">
    <source>
        <dbReference type="ARBA" id="ARBA00012513"/>
    </source>
</evidence>
<dbReference type="GO" id="GO:0004674">
    <property type="term" value="F:protein serine/threonine kinase activity"/>
    <property type="evidence" value="ECO:0007669"/>
    <property type="project" value="UniProtKB-KW"/>
</dbReference>
<dbReference type="PANTHER" id="PTHR43895:SF65">
    <property type="entry name" value="CBL-INTERACTING PROTEIN KINASE 21"/>
    <property type="match status" value="1"/>
</dbReference>
<dbReference type="Pfam" id="PF00069">
    <property type="entry name" value="Pkinase"/>
    <property type="match status" value="1"/>
</dbReference>
<dbReference type="InterPro" id="IPR008271">
    <property type="entry name" value="Ser/Thr_kinase_AS"/>
</dbReference>
<dbReference type="PANTHER" id="PTHR43895">
    <property type="entry name" value="CALCIUM/CALMODULIN-DEPENDENT PROTEIN KINASE KINASE-RELATED"/>
    <property type="match status" value="1"/>
</dbReference>
<dbReference type="InterPro" id="IPR004041">
    <property type="entry name" value="NAF_dom"/>
</dbReference>
<keyword evidence="4 14" id="KW-0723">Serine/threonine-protein kinase</keyword>
<dbReference type="PROSITE" id="PS50816">
    <property type="entry name" value="NAF"/>
    <property type="match status" value="1"/>
</dbReference>
<dbReference type="FunFam" id="3.30.200.20:FF:000096">
    <property type="entry name" value="Non-specific serine/threonine protein kinase"/>
    <property type="match status" value="1"/>
</dbReference>
<evidence type="ECO:0000256" key="10">
    <source>
        <dbReference type="ARBA" id="ARBA00047899"/>
    </source>
</evidence>
<feature type="domain" description="Protein kinase" evidence="15">
    <location>
        <begin position="23"/>
        <end position="277"/>
    </location>
</feature>
<organism evidence="17 18">
    <name type="scientific">Dioscorea zingiberensis</name>
    <dbReference type="NCBI Taxonomy" id="325984"/>
    <lineage>
        <taxon>Eukaryota</taxon>
        <taxon>Viridiplantae</taxon>
        <taxon>Streptophyta</taxon>
        <taxon>Embryophyta</taxon>
        <taxon>Tracheophyta</taxon>
        <taxon>Spermatophyta</taxon>
        <taxon>Magnoliopsida</taxon>
        <taxon>Liliopsida</taxon>
        <taxon>Dioscoreales</taxon>
        <taxon>Dioscoreaceae</taxon>
        <taxon>Dioscorea</taxon>
    </lineage>
</organism>
<gene>
    <name evidence="17" type="ORF">J5N97_014093</name>
</gene>
<dbReference type="SUPFAM" id="SSF56112">
    <property type="entry name" value="Protein kinase-like (PK-like)"/>
    <property type="match status" value="1"/>
</dbReference>